<evidence type="ECO:0000256" key="5">
    <source>
        <dbReference type="SAM" id="MobiDB-lite"/>
    </source>
</evidence>
<dbReference type="InterPro" id="IPR011604">
    <property type="entry name" value="PDDEXK-like_dom_sf"/>
</dbReference>
<reference evidence="7 8" key="1">
    <citation type="journal article" date="2011" name="Stand. Genomic Sci.">
        <title>Complete genome sequence of Thermomonospora curvata type strain (B9).</title>
        <authorList>
            <person name="Chertkov O."/>
            <person name="Sikorski J."/>
            <person name="Nolan M."/>
            <person name="Lapidus A."/>
            <person name="Lucas S."/>
            <person name="Del Rio T.G."/>
            <person name="Tice H."/>
            <person name="Cheng J.F."/>
            <person name="Goodwin L."/>
            <person name="Pitluck S."/>
            <person name="Liolios K."/>
            <person name="Ivanova N."/>
            <person name="Mavromatis K."/>
            <person name="Mikhailova N."/>
            <person name="Ovchinnikova G."/>
            <person name="Pati A."/>
            <person name="Chen A."/>
            <person name="Palaniappan K."/>
            <person name="Djao O.D."/>
            <person name="Land M."/>
            <person name="Hauser L."/>
            <person name="Chang Y.J."/>
            <person name="Jeffries C.D."/>
            <person name="Brettin T."/>
            <person name="Han C."/>
            <person name="Detter J.C."/>
            <person name="Rohde M."/>
            <person name="Goker M."/>
            <person name="Woyke T."/>
            <person name="Bristow J."/>
            <person name="Eisen J.A."/>
            <person name="Markowitz V."/>
            <person name="Hugenholtz P."/>
            <person name="Klenk H.P."/>
            <person name="Kyrpides N.C."/>
        </authorList>
    </citation>
    <scope>NUCLEOTIDE SEQUENCE [LARGE SCALE GENOMIC DNA]</scope>
    <source>
        <strain evidence="8">ATCC 19995 / DSM 43183 / JCM 3096 / KCTC 9072 / NBRC 15933 / NCIMB 10081 / Henssen B9</strain>
    </source>
</reference>
<dbReference type="RefSeq" id="WP_012851564.1">
    <property type="nucleotide sequence ID" value="NC_013510.1"/>
</dbReference>
<keyword evidence="4" id="KW-0175">Coiled coil</keyword>
<evidence type="ECO:0000256" key="2">
    <source>
        <dbReference type="ARBA" id="ARBA00022806"/>
    </source>
</evidence>
<evidence type="ECO:0000313" key="8">
    <source>
        <dbReference type="Proteomes" id="UP000001918"/>
    </source>
</evidence>
<dbReference type="EMBL" id="CP001738">
    <property type="protein sequence ID" value="ACY96780.1"/>
    <property type="molecule type" value="Genomic_DNA"/>
</dbReference>
<dbReference type="InterPro" id="IPR038726">
    <property type="entry name" value="PDDEXK_AddAB-type"/>
</dbReference>
<evidence type="ECO:0000256" key="4">
    <source>
        <dbReference type="SAM" id="Coils"/>
    </source>
</evidence>
<evidence type="ECO:0000259" key="6">
    <source>
        <dbReference type="Pfam" id="PF12705"/>
    </source>
</evidence>
<gene>
    <name evidence="7" type="ordered locus">Tcur_1197</name>
</gene>
<dbReference type="InterPro" id="IPR011335">
    <property type="entry name" value="Restrct_endonuc-II-like"/>
</dbReference>
<dbReference type="Gene3D" id="3.90.320.10">
    <property type="match status" value="1"/>
</dbReference>
<dbReference type="HOGENOM" id="CLU_084765_0_0_11"/>
<protein>
    <recommendedName>
        <fullName evidence="6">PD-(D/E)XK endonuclease-like domain-containing protein</fullName>
    </recommendedName>
</protein>
<keyword evidence="8" id="KW-1185">Reference proteome</keyword>
<dbReference type="Proteomes" id="UP000001918">
    <property type="component" value="Chromosome"/>
</dbReference>
<keyword evidence="2" id="KW-0378">Hydrolase</keyword>
<feature type="region of interest" description="Disordered" evidence="5">
    <location>
        <begin position="284"/>
        <end position="312"/>
    </location>
</feature>
<keyword evidence="1" id="KW-0227">DNA damage</keyword>
<keyword evidence="3" id="KW-0234">DNA repair</keyword>
<evidence type="ECO:0000256" key="1">
    <source>
        <dbReference type="ARBA" id="ARBA00022763"/>
    </source>
</evidence>
<dbReference type="KEGG" id="tcu:Tcur_1197"/>
<dbReference type="eggNOG" id="COG2887">
    <property type="taxonomic scope" value="Bacteria"/>
</dbReference>
<evidence type="ECO:0000256" key="3">
    <source>
        <dbReference type="ARBA" id="ARBA00023204"/>
    </source>
</evidence>
<keyword evidence="2" id="KW-0547">Nucleotide-binding</keyword>
<accession>D1A984</accession>
<proteinExistence type="predicted"/>
<sequence>MAEQLGLEGMPQRLYPCTPSRLNTWLECPRRYRMTYLDRPAPPKGPPWAHNSLGLSVHNALASWWRLPLPERTPEAAGTLLLRGWIAEGFRDAAQSAAWRERARRWVERYTGGLDPVAEPVGVERTVAVKTLRIALQGRIDRLDDRDGQLVVVDYKTGRREPTADDARTSLALGGYAVAAAHVLRRPCRRVELHHLPSGTVAAWEHTAESLQRHIDRAEQIAAEASAADEAYRTGPAPAASVRFDLADEQAQRAYHEPFDEVFPPRTGPLCAWCDFNRVCPEGRRTAPAKDPWAAVTAAEDEEGPASPADSA</sequence>
<organism evidence="7 8">
    <name type="scientific">Thermomonospora curvata (strain ATCC 19995 / DSM 43183 / JCM 3096 / KCTC 9072 / NBRC 15933 / NCIMB 10081 / Henssen B9)</name>
    <dbReference type="NCBI Taxonomy" id="471852"/>
    <lineage>
        <taxon>Bacteria</taxon>
        <taxon>Bacillati</taxon>
        <taxon>Actinomycetota</taxon>
        <taxon>Actinomycetes</taxon>
        <taxon>Streptosporangiales</taxon>
        <taxon>Thermomonosporaceae</taxon>
        <taxon>Thermomonospora</taxon>
    </lineage>
</organism>
<name>D1A984_THECD</name>
<feature type="domain" description="PD-(D/E)XK endonuclease-like" evidence="6">
    <location>
        <begin position="18"/>
        <end position="281"/>
    </location>
</feature>
<dbReference type="Pfam" id="PF12705">
    <property type="entry name" value="PDDEXK_1"/>
    <property type="match status" value="1"/>
</dbReference>
<keyword evidence="2" id="KW-0347">Helicase</keyword>
<dbReference type="STRING" id="471852.Tcur_1197"/>
<feature type="coiled-coil region" evidence="4">
    <location>
        <begin position="201"/>
        <end position="228"/>
    </location>
</feature>
<dbReference type="GO" id="GO:0004386">
    <property type="term" value="F:helicase activity"/>
    <property type="evidence" value="ECO:0007669"/>
    <property type="project" value="UniProtKB-KW"/>
</dbReference>
<evidence type="ECO:0000313" key="7">
    <source>
        <dbReference type="EMBL" id="ACY96780.1"/>
    </source>
</evidence>
<keyword evidence="2" id="KW-0067">ATP-binding</keyword>
<dbReference type="AlphaFoldDB" id="D1A984"/>
<dbReference type="GO" id="GO:0006281">
    <property type="term" value="P:DNA repair"/>
    <property type="evidence" value="ECO:0007669"/>
    <property type="project" value="UniProtKB-KW"/>
</dbReference>
<dbReference type="SUPFAM" id="SSF52980">
    <property type="entry name" value="Restriction endonuclease-like"/>
    <property type="match status" value="1"/>
</dbReference>